<dbReference type="Proteomes" id="UP000243579">
    <property type="component" value="Unassembled WGS sequence"/>
</dbReference>
<dbReference type="OrthoDB" id="66678at2759"/>
<gene>
    <name evidence="2" type="ORF">ACHHYP_13361</name>
</gene>
<organism evidence="2 3">
    <name type="scientific">Achlya hypogyna</name>
    <name type="common">Oomycete</name>
    <name type="synonym">Protoachlya hypogyna</name>
    <dbReference type="NCBI Taxonomy" id="1202772"/>
    <lineage>
        <taxon>Eukaryota</taxon>
        <taxon>Sar</taxon>
        <taxon>Stramenopiles</taxon>
        <taxon>Oomycota</taxon>
        <taxon>Saprolegniomycetes</taxon>
        <taxon>Saprolegniales</taxon>
        <taxon>Achlyaceae</taxon>
        <taxon>Achlya</taxon>
    </lineage>
</organism>
<dbReference type="InterPro" id="IPR011047">
    <property type="entry name" value="Quinoprotein_ADH-like_sf"/>
</dbReference>
<dbReference type="STRING" id="1202772.A0A1V9YFG3"/>
<accession>A0A1V9YFG3</accession>
<dbReference type="SUPFAM" id="SSF50998">
    <property type="entry name" value="Quinoprotein alcohol dehydrogenase-like"/>
    <property type="match status" value="1"/>
</dbReference>
<protein>
    <recommendedName>
        <fullName evidence="4">Secreted protein</fullName>
    </recommendedName>
</protein>
<comment type="caution">
    <text evidence="2">The sequence shown here is derived from an EMBL/GenBank/DDBJ whole genome shotgun (WGS) entry which is preliminary data.</text>
</comment>
<sequence>MLRGRAVFAWLLAVAALYVADGGRRFGLRDGVVAELPVFASEYDWLDHLSPEGLPLLSGYRATLAALGGHSIFVVGRNGNLFERFFNGVMWVYMRHAGDPEEVFTKTLQRPGEHTFELSTSPQLAPAVAVTHINFKSFHSILIADSTGRLLQRDVSEDGYLRWIDISIANVSVASTGIMTPKGHFYIAGTDGFVYRWDVSKHSIAHWETLAFVVEDTRDRIVSVVGVSATTTMFVLTARGHLIEYAIGQTHLCLDHSKALPFHFNATAGFVHTHSSIFLVSPSMGLVEFEKPKSRWRVHGNPPHTRVVGGLGGSPTELLVVAEDGTLWQYSPERKWRAHRGQHVLATPPIVLDEGRAYLIVRSDGRLAKRERLRDTDASAQFPAAEQWIWQVYDVPEGTDAPCGYCSVEPGTEDNCIQGTPAEE</sequence>
<dbReference type="PANTHER" id="PTHR36893:SF1">
    <property type="entry name" value="BULB-TYPE LECTIN DOMAIN-CONTAINING PROTEIN"/>
    <property type="match status" value="1"/>
</dbReference>
<proteinExistence type="predicted"/>
<evidence type="ECO:0000313" key="3">
    <source>
        <dbReference type="Proteomes" id="UP000243579"/>
    </source>
</evidence>
<reference evidence="2 3" key="1">
    <citation type="journal article" date="2014" name="Genome Biol. Evol.">
        <title>The secreted proteins of Achlya hypogyna and Thraustotheca clavata identify the ancestral oomycete secretome and reveal gene acquisitions by horizontal gene transfer.</title>
        <authorList>
            <person name="Misner I."/>
            <person name="Blouin N."/>
            <person name="Leonard G."/>
            <person name="Richards T.A."/>
            <person name="Lane C.E."/>
        </authorList>
    </citation>
    <scope>NUCLEOTIDE SEQUENCE [LARGE SCALE GENOMIC DNA]</scope>
    <source>
        <strain evidence="2 3">ATCC 48635</strain>
    </source>
</reference>
<feature type="signal peptide" evidence="1">
    <location>
        <begin position="1"/>
        <end position="22"/>
    </location>
</feature>
<feature type="chain" id="PRO_5012528947" description="Secreted protein" evidence="1">
    <location>
        <begin position="23"/>
        <end position="424"/>
    </location>
</feature>
<evidence type="ECO:0008006" key="4">
    <source>
        <dbReference type="Google" id="ProtNLM"/>
    </source>
</evidence>
<evidence type="ECO:0000313" key="2">
    <source>
        <dbReference type="EMBL" id="OQR84446.1"/>
    </source>
</evidence>
<dbReference type="EMBL" id="JNBR01001860">
    <property type="protein sequence ID" value="OQR84446.1"/>
    <property type="molecule type" value="Genomic_DNA"/>
</dbReference>
<evidence type="ECO:0000256" key="1">
    <source>
        <dbReference type="SAM" id="SignalP"/>
    </source>
</evidence>
<keyword evidence="3" id="KW-1185">Reference proteome</keyword>
<keyword evidence="1" id="KW-0732">Signal</keyword>
<dbReference type="PANTHER" id="PTHR36893">
    <property type="entry name" value="OS01G0275950 PROTEIN"/>
    <property type="match status" value="1"/>
</dbReference>
<name>A0A1V9YFG3_ACHHY</name>
<dbReference type="AlphaFoldDB" id="A0A1V9YFG3"/>